<feature type="transmembrane region" description="Helical" evidence="1">
    <location>
        <begin position="150"/>
        <end position="175"/>
    </location>
</feature>
<feature type="non-terminal residue" evidence="2">
    <location>
        <position position="279"/>
    </location>
</feature>
<comment type="caution">
    <text evidence="2">The sequence shown here is derived from an EMBL/GenBank/DDBJ whole genome shotgun (WGS) entry which is preliminary data.</text>
</comment>
<keyword evidence="1" id="KW-0472">Membrane</keyword>
<dbReference type="OrthoDB" id="2256270at2759"/>
<dbReference type="AlphaFoldDB" id="A0A367JB78"/>
<evidence type="ECO:0000313" key="2">
    <source>
        <dbReference type="EMBL" id="RCH87212.1"/>
    </source>
</evidence>
<evidence type="ECO:0008006" key="4">
    <source>
        <dbReference type="Google" id="ProtNLM"/>
    </source>
</evidence>
<keyword evidence="3" id="KW-1185">Reference proteome</keyword>
<protein>
    <recommendedName>
        <fullName evidence="4">G-protein coupled receptors family 1 profile domain-containing protein</fullName>
    </recommendedName>
</protein>
<gene>
    <name evidence="2" type="ORF">CU098_008870</name>
</gene>
<evidence type="ECO:0000313" key="3">
    <source>
        <dbReference type="Proteomes" id="UP000253551"/>
    </source>
</evidence>
<keyword evidence="1" id="KW-1133">Transmembrane helix</keyword>
<keyword evidence="1" id="KW-0812">Transmembrane</keyword>
<evidence type="ECO:0000256" key="1">
    <source>
        <dbReference type="SAM" id="Phobius"/>
    </source>
</evidence>
<feature type="transmembrane region" description="Helical" evidence="1">
    <location>
        <begin position="110"/>
        <end position="130"/>
    </location>
</feature>
<feature type="transmembrane region" description="Helical" evidence="1">
    <location>
        <begin position="15"/>
        <end position="40"/>
    </location>
</feature>
<sequence>MDKNNMHDERTFKEYMFSVMFVTVGFSCFIWQSITTGWMFYQTRKPVVALVLMQAVLGVIATFVTLLVSFVEVDCTFRLYFSVICVNIGDMTLQFVLLWKAYLGNNRSRVMLSLGTLPILAIAVFIFVNLTVGKSISHFNNGACLTDYPTYIVVIKAAIDFTSNIFLSGCFILVIYRHYRILGNSIQKALLTEGLIYCFGVCISNIITGILITLQILGGNSPVLYTIDWYLASYLIIRQLRHNKPTTTSHLQIRPKIDIESSQTCSQCITLNRINHPLL</sequence>
<reference evidence="2 3" key="1">
    <citation type="journal article" date="2018" name="G3 (Bethesda)">
        <title>Phylogenetic and Phylogenomic Definition of Rhizopus Species.</title>
        <authorList>
            <person name="Gryganskyi A.P."/>
            <person name="Golan J."/>
            <person name="Dolatabadi S."/>
            <person name="Mondo S."/>
            <person name="Robb S."/>
            <person name="Idnurm A."/>
            <person name="Muszewska A."/>
            <person name="Steczkiewicz K."/>
            <person name="Masonjones S."/>
            <person name="Liao H.L."/>
            <person name="Gajdeczka M.T."/>
            <person name="Anike F."/>
            <person name="Vuek A."/>
            <person name="Anishchenko I.M."/>
            <person name="Voigt K."/>
            <person name="de Hoog G.S."/>
            <person name="Smith M.E."/>
            <person name="Heitman J."/>
            <person name="Vilgalys R."/>
            <person name="Stajich J.E."/>
        </authorList>
    </citation>
    <scope>NUCLEOTIDE SEQUENCE [LARGE SCALE GENOMIC DNA]</scope>
    <source>
        <strain evidence="2 3">LSU 92-RS-03</strain>
    </source>
</reference>
<name>A0A367JB78_RHIST</name>
<feature type="transmembrane region" description="Helical" evidence="1">
    <location>
        <begin position="77"/>
        <end position="98"/>
    </location>
</feature>
<feature type="transmembrane region" description="Helical" evidence="1">
    <location>
        <begin position="195"/>
        <end position="217"/>
    </location>
</feature>
<dbReference type="PROSITE" id="PS51257">
    <property type="entry name" value="PROKAR_LIPOPROTEIN"/>
    <property type="match status" value="1"/>
</dbReference>
<organism evidence="2 3">
    <name type="scientific">Rhizopus stolonifer</name>
    <name type="common">Rhizopus nigricans</name>
    <dbReference type="NCBI Taxonomy" id="4846"/>
    <lineage>
        <taxon>Eukaryota</taxon>
        <taxon>Fungi</taxon>
        <taxon>Fungi incertae sedis</taxon>
        <taxon>Mucoromycota</taxon>
        <taxon>Mucoromycotina</taxon>
        <taxon>Mucoromycetes</taxon>
        <taxon>Mucorales</taxon>
        <taxon>Mucorineae</taxon>
        <taxon>Rhizopodaceae</taxon>
        <taxon>Rhizopus</taxon>
    </lineage>
</organism>
<feature type="transmembrane region" description="Helical" evidence="1">
    <location>
        <begin position="47"/>
        <end position="71"/>
    </location>
</feature>
<dbReference type="Proteomes" id="UP000253551">
    <property type="component" value="Unassembled WGS sequence"/>
</dbReference>
<accession>A0A367JB78</accession>
<dbReference type="EMBL" id="PJQM01003765">
    <property type="protein sequence ID" value="RCH87212.1"/>
    <property type="molecule type" value="Genomic_DNA"/>
</dbReference>
<proteinExistence type="predicted"/>